<protein>
    <submittedName>
        <fullName evidence="4">Filamentous hemagglutinin family protein</fullName>
    </submittedName>
</protein>
<sequence length="652" mass="64495">MRPAVLLAAAALAAIVVRPASAQTPAVVPSGATATTVSTAASGRITVGIAPASSRGTSFNQYSAFSVPAAGVQLDNRSVGANTIVNSVTGTGRTVWTGPLAVLGSRAHVIVANPNGIAIDGGSVVNAGGVALSTGPVSTTASGNVILGSGGGDIAVGPGGFTGTMTSLQLIAGRLKIDGPVVNGSASPNADIALLAGNHEVTLDGTVPANSTLRPWASAKALGGQSDEVLVDVTPRGALSASRVRIAVSAQGAGVAFAGRGLASIGEFAITADGKVSVRGGQIQAEKALTIVAPSIEVLNAPAGQGSLASLSGAVTLKATGGDLDLRGIVTGTRRDGADPDSKGAVTLSATGDIRLLSEGADRLAIAFASEGDLSVTAGGTVSNNTGRLLSNGAVAINAASVSNTVDVVGAVDGGAPRLVFVRRKRMGWLGSKTVRVWRIDAGDLRIPGQLAYIVGRSVAISADQVVNSGEIDAQDGALTIAAGSILNAAKTSGSLVFSKSCWILCRRRGLSTVSTAGGVMNAANGLQLTAARSIVNDGGVITAYGNMALEAPSITATARDLPVVVARPAGLSTLFAGPQSSLQLVPQGGLFLAPAGALTVRAASPVILNGGDLQAGPGGLDNPAGVERHDLSDDQSWIGHRHGGVLAPWFE</sequence>
<dbReference type="Pfam" id="PF05860">
    <property type="entry name" value="TPS"/>
    <property type="match status" value="1"/>
</dbReference>
<reference evidence="4 5" key="1">
    <citation type="submission" date="2023-07" db="EMBL/GenBank/DDBJ databases">
        <title>Genomic Encyclopedia of Type Strains, Phase IV (KMG-IV): sequencing the most valuable type-strain genomes for metagenomic binning, comparative biology and taxonomic classification.</title>
        <authorList>
            <person name="Goeker M."/>
        </authorList>
    </citation>
    <scope>NUCLEOTIDE SEQUENCE [LARGE SCALE GENOMIC DNA]</scope>
    <source>
        <strain evidence="4 5">DSM 19013</strain>
    </source>
</reference>
<dbReference type="InterPro" id="IPR011050">
    <property type="entry name" value="Pectin_lyase_fold/virulence"/>
</dbReference>
<proteinExistence type="predicted"/>
<dbReference type="InterPro" id="IPR012334">
    <property type="entry name" value="Pectin_lyas_fold"/>
</dbReference>
<accession>A0ABU0I3R0</accession>
<dbReference type="Proteomes" id="UP001231124">
    <property type="component" value="Unassembled WGS sequence"/>
</dbReference>
<dbReference type="RefSeq" id="WP_238203950.1">
    <property type="nucleotide sequence ID" value="NZ_BPQE01000016.1"/>
</dbReference>
<evidence type="ECO:0000313" key="4">
    <source>
        <dbReference type="EMBL" id="MDQ0449244.1"/>
    </source>
</evidence>
<dbReference type="Gene3D" id="2.160.20.10">
    <property type="entry name" value="Single-stranded right-handed beta-helix, Pectin lyase-like"/>
    <property type="match status" value="1"/>
</dbReference>
<dbReference type="SUPFAM" id="SSF51126">
    <property type="entry name" value="Pectin lyase-like"/>
    <property type="match status" value="1"/>
</dbReference>
<organism evidence="4 5">
    <name type="scientific">Methylobacterium aerolatum</name>
    <dbReference type="NCBI Taxonomy" id="418708"/>
    <lineage>
        <taxon>Bacteria</taxon>
        <taxon>Pseudomonadati</taxon>
        <taxon>Pseudomonadota</taxon>
        <taxon>Alphaproteobacteria</taxon>
        <taxon>Hyphomicrobiales</taxon>
        <taxon>Methylobacteriaceae</taxon>
        <taxon>Methylobacterium</taxon>
    </lineage>
</organism>
<feature type="domain" description="Filamentous haemagglutinin FhaB/tRNA nuclease CdiA-like TPS" evidence="3">
    <location>
        <begin position="27"/>
        <end position="278"/>
    </location>
</feature>
<dbReference type="InterPro" id="IPR008638">
    <property type="entry name" value="FhaB/CdiA-like_TPS"/>
</dbReference>
<keyword evidence="2" id="KW-0732">Signal</keyword>
<comment type="caution">
    <text evidence="4">The sequence shown here is derived from an EMBL/GenBank/DDBJ whole genome shotgun (WGS) entry which is preliminary data.</text>
</comment>
<feature type="chain" id="PRO_5046431610" evidence="2">
    <location>
        <begin position="23"/>
        <end position="652"/>
    </location>
</feature>
<evidence type="ECO:0000256" key="2">
    <source>
        <dbReference type="SAM" id="SignalP"/>
    </source>
</evidence>
<evidence type="ECO:0000256" key="1">
    <source>
        <dbReference type="SAM" id="MobiDB-lite"/>
    </source>
</evidence>
<gene>
    <name evidence="4" type="ORF">QO012_003761</name>
</gene>
<evidence type="ECO:0000259" key="3">
    <source>
        <dbReference type="Pfam" id="PF05860"/>
    </source>
</evidence>
<feature type="signal peptide" evidence="2">
    <location>
        <begin position="1"/>
        <end position="22"/>
    </location>
</feature>
<feature type="region of interest" description="Disordered" evidence="1">
    <location>
        <begin position="619"/>
        <end position="638"/>
    </location>
</feature>
<evidence type="ECO:0000313" key="5">
    <source>
        <dbReference type="Proteomes" id="UP001231124"/>
    </source>
</evidence>
<dbReference type="NCBIfam" id="TIGR01731">
    <property type="entry name" value="fil_hemag_20aa"/>
    <property type="match status" value="4"/>
</dbReference>
<dbReference type="EMBL" id="JAUSVP010000013">
    <property type="protein sequence ID" value="MDQ0449244.1"/>
    <property type="molecule type" value="Genomic_DNA"/>
</dbReference>
<keyword evidence="5" id="KW-1185">Reference proteome</keyword>
<dbReference type="InterPro" id="IPR010069">
    <property type="entry name" value="CdiA_FHA1_rpt"/>
</dbReference>
<dbReference type="NCBIfam" id="TIGR01901">
    <property type="entry name" value="adhes_NPXG"/>
    <property type="match status" value="1"/>
</dbReference>
<name>A0ABU0I3R0_9HYPH</name>